<protein>
    <submittedName>
        <fullName evidence="1">Uncharacterized protein</fullName>
    </submittedName>
</protein>
<keyword evidence="2" id="KW-1185">Reference proteome</keyword>
<organism evidence="1 2">
    <name type="scientific">Pristionchus pacificus</name>
    <name type="common">Parasitic nematode worm</name>
    <dbReference type="NCBI Taxonomy" id="54126"/>
    <lineage>
        <taxon>Eukaryota</taxon>
        <taxon>Metazoa</taxon>
        <taxon>Ecdysozoa</taxon>
        <taxon>Nematoda</taxon>
        <taxon>Chromadorea</taxon>
        <taxon>Rhabditida</taxon>
        <taxon>Rhabditina</taxon>
        <taxon>Diplogasteromorpha</taxon>
        <taxon>Diplogasteroidea</taxon>
        <taxon>Neodiplogasteridae</taxon>
        <taxon>Pristionchus</taxon>
    </lineage>
</organism>
<dbReference type="EnsemblMetazoa" id="PPA37746.1">
    <property type="protein sequence ID" value="PPA37746.1"/>
    <property type="gene ID" value="WBGene00276115"/>
</dbReference>
<sequence>MRSRVYLQSNTKYILKEFWRIISAIIHKGNMKWVDLKFIHCFSSIIPSIRKMLHKMPPIENLSFQWRIPSKYKMFAGGKYKIKNRKDSSKYCDPIDIETLKILMKKIKTLKVGCIDMTGKELFNLLERFINRVECELLQIEVMVSHMKIIDVENRYSSQLSC</sequence>
<dbReference type="Proteomes" id="UP000005239">
    <property type="component" value="Unassembled WGS sequence"/>
</dbReference>
<evidence type="ECO:0000313" key="2">
    <source>
        <dbReference type="Proteomes" id="UP000005239"/>
    </source>
</evidence>
<reference evidence="1" key="2">
    <citation type="submission" date="2022-06" db="UniProtKB">
        <authorList>
            <consortium name="EnsemblMetazoa"/>
        </authorList>
    </citation>
    <scope>IDENTIFICATION</scope>
    <source>
        <strain evidence="1">PS312</strain>
    </source>
</reference>
<gene>
    <name evidence="1" type="primary">WBGene00276115</name>
</gene>
<dbReference type="AlphaFoldDB" id="A0A2A6CSD6"/>
<accession>A0A2A6CSD6</accession>
<name>A0A2A6CSD6_PRIPA</name>
<proteinExistence type="predicted"/>
<evidence type="ECO:0000313" key="1">
    <source>
        <dbReference type="EnsemblMetazoa" id="PPA37746.1"/>
    </source>
</evidence>
<accession>A0A8R1USK7</accession>
<reference evidence="2" key="1">
    <citation type="journal article" date="2008" name="Nat. Genet.">
        <title>The Pristionchus pacificus genome provides a unique perspective on nematode lifestyle and parasitism.</title>
        <authorList>
            <person name="Dieterich C."/>
            <person name="Clifton S.W."/>
            <person name="Schuster L.N."/>
            <person name="Chinwalla A."/>
            <person name="Delehaunty K."/>
            <person name="Dinkelacker I."/>
            <person name="Fulton L."/>
            <person name="Fulton R."/>
            <person name="Godfrey J."/>
            <person name="Minx P."/>
            <person name="Mitreva M."/>
            <person name="Roeseler W."/>
            <person name="Tian H."/>
            <person name="Witte H."/>
            <person name="Yang S.P."/>
            <person name="Wilson R.K."/>
            <person name="Sommer R.J."/>
        </authorList>
    </citation>
    <scope>NUCLEOTIDE SEQUENCE [LARGE SCALE GENOMIC DNA]</scope>
    <source>
        <strain evidence="2">PS312</strain>
    </source>
</reference>